<organism evidence="2 3">
    <name type="scientific">Guyanagaster necrorhizus</name>
    <dbReference type="NCBI Taxonomy" id="856835"/>
    <lineage>
        <taxon>Eukaryota</taxon>
        <taxon>Fungi</taxon>
        <taxon>Dikarya</taxon>
        <taxon>Basidiomycota</taxon>
        <taxon>Agaricomycotina</taxon>
        <taxon>Agaricomycetes</taxon>
        <taxon>Agaricomycetidae</taxon>
        <taxon>Agaricales</taxon>
        <taxon>Marasmiineae</taxon>
        <taxon>Physalacriaceae</taxon>
        <taxon>Guyanagaster</taxon>
    </lineage>
</organism>
<dbReference type="Proteomes" id="UP000812287">
    <property type="component" value="Unassembled WGS sequence"/>
</dbReference>
<name>A0A9P7W5A0_9AGAR</name>
<dbReference type="AlphaFoldDB" id="A0A9P7W5A0"/>
<dbReference type="RefSeq" id="XP_043045056.1">
    <property type="nucleotide sequence ID" value="XM_043184000.1"/>
</dbReference>
<sequence>MAGAVAKLSEAKKQHYPSFMGFIIANDILRRLHRVNGYGNNNNPNSKRCVRKRMENCPNRYQGMLPRRALDHSILMRTWIPHIVASTGGALPESVRQRQEWCTKILQLARNLTHEEFRLLKKRCDCCLDRAYALHRHNSKTFKCGKCSPFGIACPKDPGTGKRKPDRDDEQARKKARSDPSVEEEIAELKVQIAQLQEHVGKMTEILSRNEASRRRANFELSLMLMQLGNVCKGFEKDSFHPSLC</sequence>
<evidence type="ECO:0000313" key="3">
    <source>
        <dbReference type="Proteomes" id="UP000812287"/>
    </source>
</evidence>
<evidence type="ECO:0000313" key="2">
    <source>
        <dbReference type="EMBL" id="KAG7451556.1"/>
    </source>
</evidence>
<feature type="compositionally biased region" description="Basic and acidic residues" evidence="1">
    <location>
        <begin position="159"/>
        <end position="180"/>
    </location>
</feature>
<comment type="caution">
    <text evidence="2">The sequence shown here is derived from an EMBL/GenBank/DDBJ whole genome shotgun (WGS) entry which is preliminary data.</text>
</comment>
<proteinExistence type="predicted"/>
<keyword evidence="3" id="KW-1185">Reference proteome</keyword>
<protein>
    <submittedName>
        <fullName evidence="2">Uncharacterized protein</fullName>
    </submittedName>
</protein>
<gene>
    <name evidence="2" type="ORF">BT62DRAFT_916533</name>
</gene>
<evidence type="ECO:0000256" key="1">
    <source>
        <dbReference type="SAM" id="MobiDB-lite"/>
    </source>
</evidence>
<feature type="region of interest" description="Disordered" evidence="1">
    <location>
        <begin position="158"/>
        <end position="181"/>
    </location>
</feature>
<dbReference type="OrthoDB" id="2898328at2759"/>
<reference evidence="2" key="1">
    <citation type="submission" date="2020-11" db="EMBL/GenBank/DDBJ databases">
        <title>Adaptations for nitrogen fixation in a non-lichenized fungal sporocarp promotes dispersal by wood-feeding termites.</title>
        <authorList>
            <consortium name="DOE Joint Genome Institute"/>
            <person name="Koch R.A."/>
            <person name="Yoon G."/>
            <person name="Arayal U."/>
            <person name="Lail K."/>
            <person name="Amirebrahimi M."/>
            <person name="Labutti K."/>
            <person name="Lipzen A."/>
            <person name="Riley R."/>
            <person name="Barry K."/>
            <person name="Henrissat B."/>
            <person name="Grigoriev I.V."/>
            <person name="Herr J.R."/>
            <person name="Aime M.C."/>
        </authorList>
    </citation>
    <scope>NUCLEOTIDE SEQUENCE</scope>
    <source>
        <strain evidence="2">MCA 3950</strain>
    </source>
</reference>
<dbReference type="EMBL" id="MU250525">
    <property type="protein sequence ID" value="KAG7451556.1"/>
    <property type="molecule type" value="Genomic_DNA"/>
</dbReference>
<dbReference type="GeneID" id="66106297"/>
<accession>A0A9P7W5A0</accession>